<dbReference type="EMBL" id="CP121468">
    <property type="protein sequence ID" value="WFR90126.1"/>
    <property type="molecule type" value="Genomic_DNA"/>
</dbReference>
<proteinExistence type="predicted"/>
<dbReference type="GO" id="GO:0003677">
    <property type="term" value="F:DNA binding"/>
    <property type="evidence" value="ECO:0007669"/>
    <property type="project" value="InterPro"/>
</dbReference>
<dbReference type="InterPro" id="IPR001387">
    <property type="entry name" value="Cro/C1-type_HTH"/>
</dbReference>
<protein>
    <submittedName>
        <fullName evidence="2">Helix-turn-helix transcriptional regulator</fullName>
    </submittedName>
</protein>
<evidence type="ECO:0000313" key="2">
    <source>
        <dbReference type="EMBL" id="WFR90126.1"/>
    </source>
</evidence>
<dbReference type="SUPFAM" id="SSF47413">
    <property type="entry name" value="lambda repressor-like DNA-binding domains"/>
    <property type="match status" value="1"/>
</dbReference>
<sequence length="44" mass="4819">MLGKYIGVSQTTVTAWETNRTEPSSTYVTKLAELFGQVQNVGVN</sequence>
<dbReference type="Proteomes" id="UP001218104">
    <property type="component" value="Chromosome"/>
</dbReference>
<accession>A0AAJ6D1E1</accession>
<evidence type="ECO:0000259" key="1">
    <source>
        <dbReference type="PROSITE" id="PS50943"/>
    </source>
</evidence>
<dbReference type="Pfam" id="PF01381">
    <property type="entry name" value="HTH_3"/>
    <property type="match status" value="1"/>
</dbReference>
<dbReference type="PROSITE" id="PS50943">
    <property type="entry name" value="HTH_CROC1"/>
    <property type="match status" value="1"/>
</dbReference>
<name>A0AAJ6D1E1_LIMFE</name>
<dbReference type="AlphaFoldDB" id="A0AAJ6D1E1"/>
<organism evidence="2 3">
    <name type="scientific">Limosilactobacillus fermentum</name>
    <name type="common">Lactobacillus fermentum</name>
    <dbReference type="NCBI Taxonomy" id="1613"/>
    <lineage>
        <taxon>Bacteria</taxon>
        <taxon>Bacillati</taxon>
        <taxon>Bacillota</taxon>
        <taxon>Bacilli</taxon>
        <taxon>Lactobacillales</taxon>
        <taxon>Lactobacillaceae</taxon>
        <taxon>Limosilactobacillus</taxon>
    </lineage>
</organism>
<feature type="domain" description="HTH cro/C1-type" evidence="1">
    <location>
        <begin position="2"/>
        <end position="41"/>
    </location>
</feature>
<dbReference type="InterPro" id="IPR010982">
    <property type="entry name" value="Lambda_DNA-bd_dom_sf"/>
</dbReference>
<reference evidence="2" key="1">
    <citation type="submission" date="2023-04" db="EMBL/GenBank/DDBJ databases">
        <title>Genomic of Limosilactobacillus fermentum MSJK0025.</title>
        <authorList>
            <person name="Yang S."/>
        </authorList>
    </citation>
    <scope>NUCLEOTIDE SEQUENCE</scope>
    <source>
        <strain evidence="2">MSJK0025</strain>
    </source>
</reference>
<evidence type="ECO:0000313" key="3">
    <source>
        <dbReference type="Proteomes" id="UP001218104"/>
    </source>
</evidence>
<dbReference type="RefSeq" id="WP_236945491.1">
    <property type="nucleotide sequence ID" value="NZ_BOLH01000001.1"/>
</dbReference>
<dbReference type="CDD" id="cd00093">
    <property type="entry name" value="HTH_XRE"/>
    <property type="match status" value="1"/>
</dbReference>
<gene>
    <name evidence="2" type="ORF">P8634_03680</name>
</gene>
<dbReference type="Gene3D" id="1.10.260.40">
    <property type="entry name" value="lambda repressor-like DNA-binding domains"/>
    <property type="match status" value="1"/>
</dbReference>